<dbReference type="Gene3D" id="1.10.10.10">
    <property type="entry name" value="Winged helix-like DNA-binding domain superfamily/Winged helix DNA-binding domain"/>
    <property type="match status" value="1"/>
</dbReference>
<dbReference type="Gene3D" id="6.10.250.690">
    <property type="match status" value="1"/>
</dbReference>
<dbReference type="PROSITE" id="PS51755">
    <property type="entry name" value="OMPR_PHOB"/>
    <property type="match status" value="1"/>
</dbReference>
<dbReference type="InterPro" id="IPR001867">
    <property type="entry name" value="OmpR/PhoB-type_DNA-bd"/>
</dbReference>
<keyword evidence="3" id="KW-0902">Two-component regulatory system</keyword>
<dbReference type="InterPro" id="IPR016032">
    <property type="entry name" value="Sig_transdc_resp-reg_C-effctor"/>
</dbReference>
<comment type="function">
    <text evidence="7">This protein is a positive regulator for the phosphate regulon. Transcription of this operon is positively regulated by PhoB and PhoR when phosphate is limited.</text>
</comment>
<dbReference type="SUPFAM" id="SSF52172">
    <property type="entry name" value="CheY-like"/>
    <property type="match status" value="1"/>
</dbReference>
<proteinExistence type="predicted"/>
<dbReference type="Proteomes" id="UP000326354">
    <property type="component" value="Chromosome"/>
</dbReference>
<reference evidence="12 13" key="1">
    <citation type="submission" date="2019-08" db="EMBL/GenBank/DDBJ databases">
        <title>Complete genome sequence of Candidatus Uab amorphum.</title>
        <authorList>
            <person name="Shiratori T."/>
            <person name="Suzuki S."/>
            <person name="Kakizawa Y."/>
            <person name="Ishida K."/>
        </authorList>
    </citation>
    <scope>NUCLEOTIDE SEQUENCE [LARGE SCALE GENOMIC DNA]</scope>
    <source>
        <strain evidence="12 13">SRT547</strain>
    </source>
</reference>
<dbReference type="SMART" id="SM00862">
    <property type="entry name" value="Trans_reg_C"/>
    <property type="match status" value="1"/>
</dbReference>
<evidence type="ECO:0000256" key="2">
    <source>
        <dbReference type="ARBA" id="ARBA00022553"/>
    </source>
</evidence>
<evidence type="ECO:0000256" key="4">
    <source>
        <dbReference type="ARBA" id="ARBA00023015"/>
    </source>
</evidence>
<evidence type="ECO:0000256" key="1">
    <source>
        <dbReference type="ARBA" id="ARBA00013332"/>
    </source>
</evidence>
<dbReference type="PROSITE" id="PS50110">
    <property type="entry name" value="RESPONSE_REGULATORY"/>
    <property type="match status" value="1"/>
</dbReference>
<dbReference type="InterPro" id="IPR001789">
    <property type="entry name" value="Sig_transdc_resp-reg_receiver"/>
</dbReference>
<dbReference type="Gene3D" id="3.40.50.2300">
    <property type="match status" value="1"/>
</dbReference>
<evidence type="ECO:0000256" key="6">
    <source>
        <dbReference type="ARBA" id="ARBA00023163"/>
    </source>
</evidence>
<evidence type="ECO:0000313" key="12">
    <source>
        <dbReference type="EMBL" id="BBM87350.1"/>
    </source>
</evidence>
<dbReference type="SUPFAM" id="SSF46894">
    <property type="entry name" value="C-terminal effector domain of the bipartite response regulators"/>
    <property type="match status" value="1"/>
</dbReference>
<dbReference type="KEGG" id="uam:UABAM_05759"/>
<dbReference type="GO" id="GO:0006355">
    <property type="term" value="P:regulation of DNA-templated transcription"/>
    <property type="evidence" value="ECO:0007669"/>
    <property type="project" value="InterPro"/>
</dbReference>
<sequence>METILVVEDDPAILLGLTKNLQFEGFNVLCAEDGEEALEIIFNKPIDLLLLDVMLPKLNGFEVCKTVRKKNLGVPIIMLTAKDKEIDKIMGLDLGADDYIAKPFSVRELIARINAVLRRKRKYEDKANDVLLFGNIKVNFQGRTVHKDDERVDLSPKEFDVLKLLVQNKGKVLSREEILNKVWGYDYFGTARTVDNFINKLRQKIEEEVTQPLYILTVRGIGYKFQIPE</sequence>
<evidence type="ECO:0000259" key="10">
    <source>
        <dbReference type="PROSITE" id="PS50110"/>
    </source>
</evidence>
<dbReference type="InterPro" id="IPR011006">
    <property type="entry name" value="CheY-like_superfamily"/>
</dbReference>
<dbReference type="FunFam" id="1.10.10.10:FF:000018">
    <property type="entry name" value="DNA-binding response regulator ResD"/>
    <property type="match status" value="1"/>
</dbReference>
<dbReference type="FunFam" id="3.40.50.2300:FF:000001">
    <property type="entry name" value="DNA-binding response regulator PhoB"/>
    <property type="match status" value="1"/>
</dbReference>
<keyword evidence="4" id="KW-0805">Transcription regulation</keyword>
<name>A0A5S9IUE0_UABAM</name>
<dbReference type="GO" id="GO:0000976">
    <property type="term" value="F:transcription cis-regulatory region binding"/>
    <property type="evidence" value="ECO:0007669"/>
    <property type="project" value="TreeGrafter"/>
</dbReference>
<evidence type="ECO:0000259" key="11">
    <source>
        <dbReference type="PROSITE" id="PS51755"/>
    </source>
</evidence>
<dbReference type="EMBL" id="AP019860">
    <property type="protein sequence ID" value="BBM87350.1"/>
    <property type="molecule type" value="Genomic_DNA"/>
</dbReference>
<dbReference type="Pfam" id="PF00486">
    <property type="entry name" value="Trans_reg_C"/>
    <property type="match status" value="1"/>
</dbReference>
<dbReference type="Pfam" id="PF00072">
    <property type="entry name" value="Response_reg"/>
    <property type="match status" value="1"/>
</dbReference>
<evidence type="ECO:0000256" key="5">
    <source>
        <dbReference type="ARBA" id="ARBA00023125"/>
    </source>
</evidence>
<dbReference type="PANTHER" id="PTHR48111:SF40">
    <property type="entry name" value="PHOSPHATE REGULON TRANSCRIPTIONAL REGULATORY PROTEIN PHOB"/>
    <property type="match status" value="1"/>
</dbReference>
<feature type="domain" description="OmpR/PhoB-type" evidence="11">
    <location>
        <begin position="128"/>
        <end position="227"/>
    </location>
</feature>
<keyword evidence="6" id="KW-0804">Transcription</keyword>
<evidence type="ECO:0000256" key="7">
    <source>
        <dbReference type="ARBA" id="ARBA00024735"/>
    </source>
</evidence>
<protein>
    <recommendedName>
        <fullName evidence="1">Phosphate regulon transcriptional regulatory protein PhoB</fullName>
    </recommendedName>
</protein>
<dbReference type="InterPro" id="IPR036388">
    <property type="entry name" value="WH-like_DNA-bd_sf"/>
</dbReference>
<gene>
    <name evidence="12" type="ORF">UABAM_05759</name>
</gene>
<dbReference type="CDD" id="cd00383">
    <property type="entry name" value="trans_reg_C"/>
    <property type="match status" value="1"/>
</dbReference>
<dbReference type="AlphaFoldDB" id="A0A5S9IUE0"/>
<evidence type="ECO:0000313" key="13">
    <source>
        <dbReference type="Proteomes" id="UP000326354"/>
    </source>
</evidence>
<keyword evidence="13" id="KW-1185">Reference proteome</keyword>
<dbReference type="SMART" id="SM00448">
    <property type="entry name" value="REC"/>
    <property type="match status" value="1"/>
</dbReference>
<feature type="domain" description="Response regulatory" evidence="10">
    <location>
        <begin position="3"/>
        <end position="117"/>
    </location>
</feature>
<dbReference type="GO" id="GO:0000156">
    <property type="term" value="F:phosphorelay response regulator activity"/>
    <property type="evidence" value="ECO:0007669"/>
    <property type="project" value="TreeGrafter"/>
</dbReference>
<keyword evidence="5 9" id="KW-0238">DNA-binding</keyword>
<dbReference type="InterPro" id="IPR039420">
    <property type="entry name" value="WalR-like"/>
</dbReference>
<organism evidence="12 13">
    <name type="scientific">Uabimicrobium amorphum</name>
    <dbReference type="NCBI Taxonomy" id="2596890"/>
    <lineage>
        <taxon>Bacteria</taxon>
        <taxon>Pseudomonadati</taxon>
        <taxon>Planctomycetota</taxon>
        <taxon>Candidatus Uabimicrobiia</taxon>
        <taxon>Candidatus Uabimicrobiales</taxon>
        <taxon>Candidatus Uabimicrobiaceae</taxon>
        <taxon>Candidatus Uabimicrobium</taxon>
    </lineage>
</organism>
<evidence type="ECO:0000256" key="9">
    <source>
        <dbReference type="PROSITE-ProRule" id="PRU01091"/>
    </source>
</evidence>
<dbReference type="OrthoDB" id="272875at2"/>
<dbReference type="GO" id="GO:0032993">
    <property type="term" value="C:protein-DNA complex"/>
    <property type="evidence" value="ECO:0007669"/>
    <property type="project" value="TreeGrafter"/>
</dbReference>
<dbReference type="RefSeq" id="WP_151971373.1">
    <property type="nucleotide sequence ID" value="NZ_AP019860.1"/>
</dbReference>
<dbReference type="GO" id="GO:0005829">
    <property type="term" value="C:cytosol"/>
    <property type="evidence" value="ECO:0007669"/>
    <property type="project" value="TreeGrafter"/>
</dbReference>
<accession>A0A5S9IUE0</accession>
<dbReference type="PANTHER" id="PTHR48111">
    <property type="entry name" value="REGULATOR OF RPOS"/>
    <property type="match status" value="1"/>
</dbReference>
<evidence type="ECO:0000256" key="3">
    <source>
        <dbReference type="ARBA" id="ARBA00023012"/>
    </source>
</evidence>
<evidence type="ECO:0000256" key="8">
    <source>
        <dbReference type="PROSITE-ProRule" id="PRU00169"/>
    </source>
</evidence>
<keyword evidence="2 8" id="KW-0597">Phosphoprotein</keyword>
<feature type="DNA-binding region" description="OmpR/PhoB-type" evidence="9">
    <location>
        <begin position="128"/>
        <end position="227"/>
    </location>
</feature>
<feature type="modified residue" description="4-aspartylphosphate" evidence="8">
    <location>
        <position position="52"/>
    </location>
</feature>